<dbReference type="InterPro" id="IPR051939">
    <property type="entry name" value="Glycosyltr_41/O-GlcNAc_trsf"/>
</dbReference>
<dbReference type="Gene3D" id="3.40.50.11380">
    <property type="match status" value="1"/>
</dbReference>
<keyword evidence="8" id="KW-1185">Reference proteome</keyword>
<dbReference type="Gene3D" id="1.25.40.10">
    <property type="entry name" value="Tetratricopeptide repeat domain"/>
    <property type="match status" value="1"/>
</dbReference>
<dbReference type="EMBL" id="AP007255">
    <property type="protein sequence ID" value="BAE49491.1"/>
    <property type="molecule type" value="Genomic_DNA"/>
</dbReference>
<evidence type="ECO:0000313" key="7">
    <source>
        <dbReference type="EMBL" id="BAE49491.1"/>
    </source>
</evidence>
<evidence type="ECO:0000256" key="3">
    <source>
        <dbReference type="ARBA" id="ARBA00022679"/>
    </source>
</evidence>
<dbReference type="OrthoDB" id="7314762at2"/>
<protein>
    <submittedName>
        <fullName evidence="7">Predicted O-linked N-acetylglucosamine transferase</fullName>
    </submittedName>
</protein>
<dbReference type="HOGENOM" id="CLU_001721_4_1_5"/>
<proteinExistence type="predicted"/>
<dbReference type="PANTHER" id="PTHR44835:SF1">
    <property type="entry name" value="PROTEIN O-GLCNAC TRANSFERASE"/>
    <property type="match status" value="1"/>
</dbReference>
<dbReference type="Proteomes" id="UP000007058">
    <property type="component" value="Chromosome"/>
</dbReference>
<evidence type="ECO:0000259" key="6">
    <source>
        <dbReference type="Pfam" id="PF13844"/>
    </source>
</evidence>
<comment type="pathway">
    <text evidence="1">Protein modification; protein glycosylation.</text>
</comment>
<dbReference type="RefSeq" id="WP_011383130.1">
    <property type="nucleotide sequence ID" value="NC_007626.1"/>
</dbReference>
<dbReference type="KEGG" id="mag:amb0687"/>
<evidence type="ECO:0000256" key="1">
    <source>
        <dbReference type="ARBA" id="ARBA00004922"/>
    </source>
</evidence>
<evidence type="ECO:0000256" key="2">
    <source>
        <dbReference type="ARBA" id="ARBA00022676"/>
    </source>
</evidence>
<dbReference type="STRING" id="342108.amb0687"/>
<keyword evidence="3 7" id="KW-0808">Transferase</keyword>
<keyword evidence="4" id="KW-0677">Repeat</keyword>
<dbReference type="InterPro" id="IPR029489">
    <property type="entry name" value="OGT/SEC/SPY_C"/>
</dbReference>
<sequence>MDVLASLYTRVGRLTDGLYYAKLAVCLKPNPEAQPLVPPDLASYAASLVNVGVSHHLTNAEAALHLGLFDEARDQTEKYLRIHPEDGEGMVLAAKALLALQRPHAAAAMMRAALHHDPRNGWMHALLAEALMGCARHEAALSHQKLAFELAGDDDALRGRLAGSLALQSGACRPAAQGLLGALNDEREAPVRRVNVREPIESIMVGILWDQVYDSPLVHCVTPICRRFDMSVLYVRNVRHDAVGDVLRGAVLRPRQAVGVDDATLGRIVVGDQVVALINLCAPSEIATFPVFKGEGAPMVVHWVTSPMCDRIPGADLVLADPETVDVDRRTYGEERVALLSNLLAFEFPRILAPEEEVLDLPRETRGFAMFGIHGVSARMTPDSVALWSKVLWACPEAHLMIGGRDDWEEGMVTWALDAFAEYGVSTRVHFQAPLEGEGTFAAAKAFPHMVDVILDSTPVGAEVETVHDLWMGLPVVSLRGPTRVGRVGTSVLRAAGRPEWIADDEAGYIRIAAALAHDPALGETRKGLREQILGSRLADPVALGNEIAQCLMQALTARRTQR</sequence>
<dbReference type="InterPro" id="IPR011990">
    <property type="entry name" value="TPR-like_helical_dom_sf"/>
</dbReference>
<accession>Q2W9I4</accession>
<name>Q2W9I4_PARM1</name>
<dbReference type="SUPFAM" id="SSF48452">
    <property type="entry name" value="TPR-like"/>
    <property type="match status" value="1"/>
</dbReference>
<dbReference type="CAZy" id="GT41">
    <property type="family name" value="Glycosyltransferase Family 41"/>
</dbReference>
<feature type="domain" description="O-GlcNAc transferase C-terminal" evidence="6">
    <location>
        <begin position="450"/>
        <end position="538"/>
    </location>
</feature>
<reference evidence="7 8" key="1">
    <citation type="journal article" date="2005" name="DNA Res.">
        <title>Complete genome sequence of the facultative anaerobic magnetotactic bacterium Magnetospirillum sp. strain AMB-1.</title>
        <authorList>
            <person name="Matsunaga T."/>
            <person name="Okamura Y."/>
            <person name="Fukuda Y."/>
            <person name="Wahyudi A.T."/>
            <person name="Murase Y."/>
            <person name="Takeyama H."/>
        </authorList>
    </citation>
    <scope>NUCLEOTIDE SEQUENCE [LARGE SCALE GENOMIC DNA]</scope>
    <source>
        <strain evidence="8">ATCC 700264 / AMB-1</strain>
    </source>
</reference>
<dbReference type="GO" id="GO:0016757">
    <property type="term" value="F:glycosyltransferase activity"/>
    <property type="evidence" value="ECO:0007669"/>
    <property type="project" value="UniProtKB-KW"/>
</dbReference>
<keyword evidence="2" id="KW-0328">Glycosyltransferase</keyword>
<evidence type="ECO:0000313" key="8">
    <source>
        <dbReference type="Proteomes" id="UP000007058"/>
    </source>
</evidence>
<dbReference type="Gene3D" id="3.40.50.2000">
    <property type="entry name" value="Glycogen Phosphorylase B"/>
    <property type="match status" value="1"/>
</dbReference>
<dbReference type="Pfam" id="PF13844">
    <property type="entry name" value="Glyco_transf_41"/>
    <property type="match status" value="1"/>
</dbReference>
<organism evidence="7 8">
    <name type="scientific">Paramagnetospirillum magneticum (strain ATCC 700264 / AMB-1)</name>
    <name type="common">Magnetospirillum magneticum</name>
    <dbReference type="NCBI Taxonomy" id="342108"/>
    <lineage>
        <taxon>Bacteria</taxon>
        <taxon>Pseudomonadati</taxon>
        <taxon>Pseudomonadota</taxon>
        <taxon>Alphaproteobacteria</taxon>
        <taxon>Rhodospirillales</taxon>
        <taxon>Magnetospirillaceae</taxon>
        <taxon>Paramagnetospirillum</taxon>
    </lineage>
</organism>
<evidence type="ECO:0000256" key="5">
    <source>
        <dbReference type="ARBA" id="ARBA00022803"/>
    </source>
</evidence>
<keyword evidence="5" id="KW-0802">TPR repeat</keyword>
<dbReference type="AlphaFoldDB" id="Q2W9I4"/>
<dbReference type="PANTHER" id="PTHR44835">
    <property type="entry name" value="UDP-N-ACETYLGLUCOSAMINE--PEPTIDE N-ACETYLGLUCOSAMINYLTRANSFERASE SPINDLY-RELATED"/>
    <property type="match status" value="1"/>
</dbReference>
<evidence type="ECO:0000256" key="4">
    <source>
        <dbReference type="ARBA" id="ARBA00022737"/>
    </source>
</evidence>
<gene>
    <name evidence="7" type="ordered locus">amb0687</name>
</gene>